<feature type="transmembrane region" description="Helical" evidence="2">
    <location>
        <begin position="420"/>
        <end position="440"/>
    </location>
</feature>
<feature type="transmembrane region" description="Helical" evidence="2">
    <location>
        <begin position="326"/>
        <end position="347"/>
    </location>
</feature>
<evidence type="ECO:0000256" key="2">
    <source>
        <dbReference type="SAM" id="Phobius"/>
    </source>
</evidence>
<keyword evidence="2" id="KW-0472">Membrane</keyword>
<evidence type="ECO:0000256" key="1">
    <source>
        <dbReference type="SAM" id="MobiDB-lite"/>
    </source>
</evidence>
<organism evidence="4 5">
    <name type="scientific">Leucobacter soli</name>
    <dbReference type="NCBI Taxonomy" id="2812850"/>
    <lineage>
        <taxon>Bacteria</taxon>
        <taxon>Bacillati</taxon>
        <taxon>Actinomycetota</taxon>
        <taxon>Actinomycetes</taxon>
        <taxon>Micrococcales</taxon>
        <taxon>Microbacteriaceae</taxon>
        <taxon>Leucobacter</taxon>
    </lineage>
</organism>
<keyword evidence="5" id="KW-1185">Reference proteome</keyword>
<accession>A0A916NEV8</accession>
<protein>
    <submittedName>
        <fullName evidence="4">Riboflavin transporter RfnT</fullName>
    </submittedName>
</protein>
<dbReference type="Pfam" id="PF07690">
    <property type="entry name" value="MFS_1"/>
    <property type="match status" value="1"/>
</dbReference>
<evidence type="ECO:0000259" key="3">
    <source>
        <dbReference type="PROSITE" id="PS50850"/>
    </source>
</evidence>
<reference evidence="4" key="1">
    <citation type="submission" date="2021-06" db="EMBL/GenBank/DDBJ databases">
        <authorList>
            <person name="Criscuolo A."/>
        </authorList>
    </citation>
    <scope>NUCLEOTIDE SEQUENCE</scope>
    <source>
        <strain evidence="4">CIP111803</strain>
    </source>
</reference>
<gene>
    <name evidence="4" type="primary">rfnT</name>
    <name evidence="4" type="ORF">LEUCIP111803_00259</name>
</gene>
<comment type="caution">
    <text evidence="4">The sequence shown here is derived from an EMBL/GenBank/DDBJ whole genome shotgun (WGS) entry which is preliminary data.</text>
</comment>
<proteinExistence type="predicted"/>
<feature type="transmembrane region" description="Helical" evidence="2">
    <location>
        <begin position="114"/>
        <end position="138"/>
    </location>
</feature>
<dbReference type="EMBL" id="CAJVAP010000002">
    <property type="protein sequence ID" value="CAG7598813.1"/>
    <property type="molecule type" value="Genomic_DNA"/>
</dbReference>
<dbReference type="AlphaFoldDB" id="A0A916NEV8"/>
<keyword evidence="2" id="KW-1133">Transmembrane helix</keyword>
<dbReference type="InterPro" id="IPR011701">
    <property type="entry name" value="MFS"/>
</dbReference>
<feature type="transmembrane region" description="Helical" evidence="2">
    <location>
        <begin position="175"/>
        <end position="200"/>
    </location>
</feature>
<dbReference type="PANTHER" id="PTHR23534:SF1">
    <property type="entry name" value="MAJOR FACILITATOR SUPERFAMILY PROTEIN"/>
    <property type="match status" value="1"/>
</dbReference>
<dbReference type="InterPro" id="IPR020846">
    <property type="entry name" value="MFS_dom"/>
</dbReference>
<dbReference type="PANTHER" id="PTHR23534">
    <property type="entry name" value="MFS PERMEASE"/>
    <property type="match status" value="1"/>
</dbReference>
<dbReference type="RefSeq" id="WP_218113905.1">
    <property type="nucleotide sequence ID" value="NZ_CAJVAP010000002.1"/>
</dbReference>
<feature type="transmembrane region" description="Helical" evidence="2">
    <location>
        <begin position="25"/>
        <end position="51"/>
    </location>
</feature>
<dbReference type="GO" id="GO:0022857">
    <property type="term" value="F:transmembrane transporter activity"/>
    <property type="evidence" value="ECO:0007669"/>
    <property type="project" value="InterPro"/>
</dbReference>
<sequence length="448" mass="45522">MSATVTGRSREIPYRLGGPLQRRTLLVLAAGTILSGFGVGASLSVGALLLAEVSGNDAISGLASTTFSVGAAAASLPLARLAERRGRRPALVTGNLIAMVGALVAILSTVVGQWWLLGIGIAMIGVASSVQLLSRFAAADLAAPGKRARDLSLVVWSITVGAVIGPLLIGPGEVVGHAIGVTPLAGVFVFAFVAQILAALSNWLGLRPDPLLTAREILSREPDPEPAGATEPVGAATVPEPAFEPGTEPATATDARSEASRRRALIVTIFVIAMAQAIMVGLMAMTPLHLMHHEGTAEIVGITLSLHIAGMYALSPVFGSLAGRLGCVPVIMIGWAITLLAVALAYISGSSHLLVQVALTLVGVGWGAVTVAGAALLTELTTIADRPRWQGRSDTFMSASGAVAGALSGVGFAFGDFGILALFAGGLLALGAVASIRLGLGDRSCRLH</sequence>
<feature type="transmembrane region" description="Helical" evidence="2">
    <location>
        <begin position="264"/>
        <end position="284"/>
    </location>
</feature>
<feature type="region of interest" description="Disordered" evidence="1">
    <location>
        <begin position="221"/>
        <end position="256"/>
    </location>
</feature>
<dbReference type="PROSITE" id="PS50850">
    <property type="entry name" value="MFS"/>
    <property type="match status" value="1"/>
</dbReference>
<keyword evidence="2" id="KW-0812">Transmembrane</keyword>
<evidence type="ECO:0000313" key="4">
    <source>
        <dbReference type="EMBL" id="CAG7598813.1"/>
    </source>
</evidence>
<feature type="transmembrane region" description="Helical" evidence="2">
    <location>
        <begin position="353"/>
        <end position="376"/>
    </location>
</feature>
<name>A0A916NEV8_9MICO</name>
<feature type="transmembrane region" description="Helical" evidence="2">
    <location>
        <begin position="90"/>
        <end position="108"/>
    </location>
</feature>
<dbReference type="Proteomes" id="UP000693892">
    <property type="component" value="Unassembled WGS sequence"/>
</dbReference>
<feature type="transmembrane region" description="Helical" evidence="2">
    <location>
        <begin position="396"/>
        <end position="414"/>
    </location>
</feature>
<feature type="transmembrane region" description="Helical" evidence="2">
    <location>
        <begin position="150"/>
        <end position="169"/>
    </location>
</feature>
<feature type="transmembrane region" description="Helical" evidence="2">
    <location>
        <begin position="296"/>
        <end position="314"/>
    </location>
</feature>
<evidence type="ECO:0000313" key="5">
    <source>
        <dbReference type="Proteomes" id="UP000693892"/>
    </source>
</evidence>
<feature type="domain" description="Major facilitator superfamily (MFS) profile" evidence="3">
    <location>
        <begin position="24"/>
        <end position="443"/>
    </location>
</feature>
<feature type="transmembrane region" description="Helical" evidence="2">
    <location>
        <begin position="57"/>
        <end position="78"/>
    </location>
</feature>